<dbReference type="PANTHER" id="PTHR42905:SF16">
    <property type="entry name" value="CARBOXYPHOSPHONOENOLPYRUVATE PHOSPHONOMUTASE-LIKE PROTEIN (AFU_ORTHOLOGUE AFUA_5G07230)"/>
    <property type="match status" value="1"/>
</dbReference>
<dbReference type="InterPro" id="IPR040442">
    <property type="entry name" value="Pyrv_kinase-like_dom_sf"/>
</dbReference>
<dbReference type="Pfam" id="PF13714">
    <property type="entry name" value="PEP_mutase"/>
    <property type="match status" value="1"/>
</dbReference>
<evidence type="ECO:0000313" key="1">
    <source>
        <dbReference type="EMBL" id="TPG03953.1"/>
    </source>
</evidence>
<dbReference type="OrthoDB" id="9785398at2"/>
<protein>
    <submittedName>
        <fullName evidence="1">Isocitrate lyase/phosphoenolpyruvate mutase family protein</fullName>
    </submittedName>
</protein>
<dbReference type="Proteomes" id="UP000318413">
    <property type="component" value="Unassembled WGS sequence"/>
</dbReference>
<dbReference type="Gene3D" id="3.20.20.60">
    <property type="entry name" value="Phosphoenolpyruvate-binding domains"/>
    <property type="match status" value="1"/>
</dbReference>
<comment type="caution">
    <text evidence="1">The sequence shown here is derived from an EMBL/GenBank/DDBJ whole genome shotgun (WGS) entry which is preliminary data.</text>
</comment>
<proteinExistence type="predicted"/>
<evidence type="ECO:0000313" key="2">
    <source>
        <dbReference type="Proteomes" id="UP000318413"/>
    </source>
</evidence>
<keyword evidence="2" id="KW-1185">Reference proteome</keyword>
<dbReference type="GO" id="GO:0016829">
    <property type="term" value="F:lyase activity"/>
    <property type="evidence" value="ECO:0007669"/>
    <property type="project" value="UniProtKB-KW"/>
</dbReference>
<keyword evidence="1" id="KW-0456">Lyase</keyword>
<organism evidence="1 2">
    <name type="scientific">Sphingomonas oligophenolica</name>
    <dbReference type="NCBI Taxonomy" id="301154"/>
    <lineage>
        <taxon>Bacteria</taxon>
        <taxon>Pseudomonadati</taxon>
        <taxon>Pseudomonadota</taxon>
        <taxon>Alphaproteobacteria</taxon>
        <taxon>Sphingomonadales</taxon>
        <taxon>Sphingomonadaceae</taxon>
        <taxon>Sphingomonas</taxon>
    </lineage>
</organism>
<dbReference type="EMBL" id="RCZK01000039">
    <property type="protein sequence ID" value="TPG03953.1"/>
    <property type="molecule type" value="Genomic_DNA"/>
</dbReference>
<dbReference type="PANTHER" id="PTHR42905">
    <property type="entry name" value="PHOSPHOENOLPYRUVATE CARBOXYLASE"/>
    <property type="match status" value="1"/>
</dbReference>
<dbReference type="InterPro" id="IPR015813">
    <property type="entry name" value="Pyrv/PenolPyrv_kinase-like_dom"/>
</dbReference>
<keyword evidence="1" id="KW-0670">Pyruvate</keyword>
<dbReference type="SUPFAM" id="SSF51621">
    <property type="entry name" value="Phosphoenolpyruvate/pyruvate domain"/>
    <property type="match status" value="1"/>
</dbReference>
<accession>A0A502BTZ4</accession>
<sequence length="191" mass="20174">MPLAFVIANLSRIDRVSSLPLTVDLEGGYGGTLGELEAAFGHLLTTCAAGCNLEDGMPAGGIRSIEDQAGRIGAARKVVDAAAPGFFINARTDMFLRSPSERHADEELVSQAIERARAYQQACADGYFVPGLTDLLVLRTLAQAVELPINVMAGDEAIVGYIQAGVARISFGPLMYLKANDAVSSFAAERL</sequence>
<name>A0A502BTZ4_9SPHN</name>
<dbReference type="CDD" id="cd00377">
    <property type="entry name" value="ICL_PEPM"/>
    <property type="match status" value="1"/>
</dbReference>
<dbReference type="InterPro" id="IPR039556">
    <property type="entry name" value="ICL/PEPM"/>
</dbReference>
<gene>
    <name evidence="1" type="ORF">EAH84_15665</name>
</gene>
<dbReference type="AlphaFoldDB" id="A0A502BTZ4"/>
<reference evidence="1 2" key="1">
    <citation type="journal article" date="2019" name="Environ. Microbiol.">
        <title>Species interactions and distinct microbial communities in high Arctic permafrost affected cryosols are associated with the CH4 and CO2 gas fluxes.</title>
        <authorList>
            <person name="Altshuler I."/>
            <person name="Hamel J."/>
            <person name="Turney S."/>
            <person name="Magnuson E."/>
            <person name="Levesque R."/>
            <person name="Greer C."/>
            <person name="Whyte L.G."/>
        </authorList>
    </citation>
    <scope>NUCLEOTIDE SEQUENCE [LARGE SCALE GENOMIC DNA]</scope>
    <source>
        <strain evidence="1 2">S5.1</strain>
    </source>
</reference>